<reference evidence="7 8" key="1">
    <citation type="journal article" date="2016" name="Int. J. Syst. Evol. Microbiol.">
        <title>Pyruvatibacter mobilis gen. nov., sp. nov., a marine bacterium from the culture broth of Picochlorum sp. 122.</title>
        <authorList>
            <person name="Wang G."/>
            <person name="Tang M."/>
            <person name="Wu H."/>
            <person name="Dai S."/>
            <person name="Li T."/>
            <person name="Chen C."/>
            <person name="He H."/>
            <person name="Fan J."/>
            <person name="Xiang W."/>
            <person name="Li X."/>
        </authorList>
    </citation>
    <scope>NUCLEOTIDE SEQUENCE [LARGE SCALE GENOMIC DNA]</scope>
    <source>
        <strain evidence="7 8">GYP-11</strain>
    </source>
</reference>
<dbReference type="InterPro" id="IPR040771">
    <property type="entry name" value="TLP1_add_C"/>
</dbReference>
<keyword evidence="8" id="KW-1185">Reference proteome</keyword>
<dbReference type="InterPro" id="IPR055140">
    <property type="entry name" value="Thiolase_C_2"/>
</dbReference>
<feature type="region of interest" description="Disordered" evidence="4">
    <location>
        <begin position="499"/>
        <end position="519"/>
    </location>
</feature>
<accession>A0A845QAG1</accession>
<dbReference type="OrthoDB" id="4470569at2"/>
<dbReference type="PANTHER" id="PTHR18919:SF139">
    <property type="entry name" value="THIOLASE-LIKE PROTEIN TYPE 1 ADDITIONAL C-TERMINAL DOMAIN-CONTAINING PROTEIN"/>
    <property type="match status" value="1"/>
</dbReference>
<dbReference type="Pfam" id="PF22691">
    <property type="entry name" value="Thiolase_C_1"/>
    <property type="match status" value="1"/>
</dbReference>
<dbReference type="PANTHER" id="PTHR18919">
    <property type="entry name" value="ACETYL-COA C-ACYLTRANSFERASE"/>
    <property type="match status" value="1"/>
</dbReference>
<dbReference type="GO" id="GO:0016746">
    <property type="term" value="F:acyltransferase activity"/>
    <property type="evidence" value="ECO:0007669"/>
    <property type="project" value="UniProtKB-KW"/>
</dbReference>
<evidence type="ECO:0000256" key="2">
    <source>
        <dbReference type="ARBA" id="ARBA00022679"/>
    </source>
</evidence>
<dbReference type="Pfam" id="PF18313">
    <property type="entry name" value="TLP1_add_C"/>
    <property type="match status" value="1"/>
</dbReference>
<dbReference type="Gene3D" id="3.40.47.10">
    <property type="match status" value="1"/>
</dbReference>
<dbReference type="SUPFAM" id="SSF53901">
    <property type="entry name" value="Thiolase-like"/>
    <property type="match status" value="2"/>
</dbReference>
<dbReference type="AlphaFoldDB" id="A0A845QAG1"/>
<dbReference type="RefSeq" id="WP_160587536.1">
    <property type="nucleotide sequence ID" value="NZ_BMHN01000001.1"/>
</dbReference>
<dbReference type="GeneID" id="300654932"/>
<dbReference type="EMBL" id="WXYQ01000005">
    <property type="protein sequence ID" value="NBG95603.1"/>
    <property type="molecule type" value="Genomic_DNA"/>
</dbReference>
<feature type="domain" description="Thiolase-like protein type 1 additional C-terminal" evidence="5">
    <location>
        <begin position="424"/>
        <end position="500"/>
    </location>
</feature>
<name>A0A845QAG1_9HYPH</name>
<proteinExistence type="inferred from homology"/>
<evidence type="ECO:0000313" key="8">
    <source>
        <dbReference type="Proteomes" id="UP000470384"/>
    </source>
</evidence>
<dbReference type="CDD" id="cd00829">
    <property type="entry name" value="SCP-x_thiolase"/>
    <property type="match status" value="1"/>
</dbReference>
<dbReference type="Gene3D" id="2.40.50.840">
    <property type="match status" value="1"/>
</dbReference>
<dbReference type="Proteomes" id="UP000470384">
    <property type="component" value="Unassembled WGS sequence"/>
</dbReference>
<evidence type="ECO:0000256" key="3">
    <source>
        <dbReference type="ARBA" id="ARBA00023315"/>
    </source>
</evidence>
<evidence type="ECO:0000256" key="1">
    <source>
        <dbReference type="ARBA" id="ARBA00010982"/>
    </source>
</evidence>
<protein>
    <submittedName>
        <fullName evidence="7">Acetyl-CoA acetyltransferase</fullName>
    </submittedName>
</protein>
<dbReference type="NCBIfam" id="NF006104">
    <property type="entry name" value="PRK08257.1-3"/>
    <property type="match status" value="1"/>
</dbReference>
<comment type="similarity">
    <text evidence="1">Belongs to the thiolase-like superfamily. Thiolase family.</text>
</comment>
<evidence type="ECO:0000256" key="4">
    <source>
        <dbReference type="SAM" id="MobiDB-lite"/>
    </source>
</evidence>
<evidence type="ECO:0000259" key="5">
    <source>
        <dbReference type="Pfam" id="PF18313"/>
    </source>
</evidence>
<evidence type="ECO:0000313" key="7">
    <source>
        <dbReference type="EMBL" id="NBG95603.1"/>
    </source>
</evidence>
<evidence type="ECO:0000259" key="6">
    <source>
        <dbReference type="Pfam" id="PF22691"/>
    </source>
</evidence>
<keyword evidence="3" id="KW-0012">Acyltransferase</keyword>
<sequence length="519" mass="56062">MPEANTPILVGGGQFTQKGVAIADLLSPMQIMAEAAKRALADAKGGDALAKALDTVAVVRFTADSPEAGGLPKNQYPNAPRTLANAIGAKPARELYTATGGNTPQWLVNRTAEEIANGETDCALLAGSEALGGLLAAVTQGQVPDWGDNPGGEPTQIGVEKPGVNEMEHRHAMYFPVNTYPLFENAIRGELGRSVKDHQLELGKLFSRFTEVAATNPYAWFPTFRSPEEIATETDKNRYVGFPYTKYLNSIIRVDQAAALIMMSVGKARELGIPEDRWVYLHGCGDANDLWYVSERVNFHSSPAIRTMGRKAFDMAGMSVSDIDYFDLYSCFPSAVEIGAQELGLALDDPRGFTVTGGLPYFGGPGNNYVMHSIATMLDKLRAKPGTKGLCTANGWFVTKHSIGIYSTEPKEGAWERENPATYQAELNAMDHPVVDDLPEGEGKIETYTVVHGRQGAQFGLVVGRKTDTGHRFVAHVPNDPALFETMKQQEMLGVVGTVEPGKPNEKGALGPNIFTPKI</sequence>
<dbReference type="InterPro" id="IPR016039">
    <property type="entry name" value="Thiolase-like"/>
</dbReference>
<organism evidence="7 8">
    <name type="scientific">Pyruvatibacter mobilis</name>
    <dbReference type="NCBI Taxonomy" id="1712261"/>
    <lineage>
        <taxon>Bacteria</taxon>
        <taxon>Pseudomonadati</taxon>
        <taxon>Pseudomonadota</taxon>
        <taxon>Alphaproteobacteria</taxon>
        <taxon>Hyphomicrobiales</taxon>
        <taxon>Parvibaculaceae</taxon>
        <taxon>Pyruvatibacter</taxon>
    </lineage>
</organism>
<keyword evidence="2 7" id="KW-0808">Transferase</keyword>
<comment type="caution">
    <text evidence="7">The sequence shown here is derived from an EMBL/GenBank/DDBJ whole genome shotgun (WGS) entry which is preliminary data.</text>
</comment>
<feature type="domain" description="Thiolase C-terminal" evidence="6">
    <location>
        <begin position="286"/>
        <end position="347"/>
    </location>
</feature>
<gene>
    <name evidence="7" type="ORF">GTQ45_07630</name>
</gene>